<organism evidence="1 2">
    <name type="scientific">Araneus ventricosus</name>
    <name type="common">Orbweaver spider</name>
    <name type="synonym">Epeira ventricosa</name>
    <dbReference type="NCBI Taxonomy" id="182803"/>
    <lineage>
        <taxon>Eukaryota</taxon>
        <taxon>Metazoa</taxon>
        <taxon>Ecdysozoa</taxon>
        <taxon>Arthropoda</taxon>
        <taxon>Chelicerata</taxon>
        <taxon>Arachnida</taxon>
        <taxon>Araneae</taxon>
        <taxon>Araneomorphae</taxon>
        <taxon>Entelegynae</taxon>
        <taxon>Araneoidea</taxon>
        <taxon>Araneidae</taxon>
        <taxon>Araneus</taxon>
    </lineage>
</organism>
<dbReference type="AlphaFoldDB" id="A0A4Y2L9B9"/>
<dbReference type="Proteomes" id="UP000499080">
    <property type="component" value="Unassembled WGS sequence"/>
</dbReference>
<reference evidence="1 2" key="1">
    <citation type="journal article" date="2019" name="Sci. Rep.">
        <title>Orb-weaving spider Araneus ventricosus genome elucidates the spidroin gene catalogue.</title>
        <authorList>
            <person name="Kono N."/>
            <person name="Nakamura H."/>
            <person name="Ohtoshi R."/>
            <person name="Moran D.A.P."/>
            <person name="Shinohara A."/>
            <person name="Yoshida Y."/>
            <person name="Fujiwara M."/>
            <person name="Mori M."/>
            <person name="Tomita M."/>
            <person name="Arakawa K."/>
        </authorList>
    </citation>
    <scope>NUCLEOTIDE SEQUENCE [LARGE SCALE GENOMIC DNA]</scope>
</reference>
<keyword evidence="2" id="KW-1185">Reference proteome</keyword>
<dbReference type="EMBL" id="BGPR01005464">
    <property type="protein sequence ID" value="GBN10423.1"/>
    <property type="molecule type" value="Genomic_DNA"/>
</dbReference>
<evidence type="ECO:0008006" key="3">
    <source>
        <dbReference type="Google" id="ProtNLM"/>
    </source>
</evidence>
<protein>
    <recommendedName>
        <fullName evidence="3">DUF4817 domain-containing protein</fullName>
    </recommendedName>
</protein>
<evidence type="ECO:0000313" key="1">
    <source>
        <dbReference type="EMBL" id="GBN10423.1"/>
    </source>
</evidence>
<evidence type="ECO:0000313" key="2">
    <source>
        <dbReference type="Proteomes" id="UP000499080"/>
    </source>
</evidence>
<sequence length="106" mass="12122">MKRAYVEAGVKKMISKFEKIGELGPLQGKGRKRLSTKLRKKSLLPWSKERPVPNKSSPRTVSIDWSLPWSTLRKALRIHTKVVQAMNPANPEKLIQLAGFFVQNNR</sequence>
<gene>
    <name evidence="1" type="ORF">AVEN_190775_1</name>
</gene>
<name>A0A4Y2L9B9_ARAVE</name>
<comment type="caution">
    <text evidence="1">The sequence shown here is derived from an EMBL/GenBank/DDBJ whole genome shotgun (WGS) entry which is preliminary data.</text>
</comment>
<accession>A0A4Y2L9B9</accession>
<proteinExistence type="predicted"/>